<evidence type="ECO:0000256" key="4">
    <source>
        <dbReference type="ARBA" id="ARBA00021581"/>
    </source>
</evidence>
<evidence type="ECO:0000256" key="3">
    <source>
        <dbReference type="ARBA" id="ARBA00012374"/>
    </source>
</evidence>
<evidence type="ECO:0000256" key="9">
    <source>
        <dbReference type="ARBA" id="ARBA00023136"/>
    </source>
</evidence>
<keyword evidence="8 14" id="KW-1133">Transmembrane helix</keyword>
<keyword evidence="7 14" id="KW-0378">Hydrolase</keyword>
<keyword evidence="14" id="KW-0133">Cell shape</keyword>
<dbReference type="GO" id="GO:0050380">
    <property type="term" value="F:undecaprenyl-diphosphatase activity"/>
    <property type="evidence" value="ECO:0007669"/>
    <property type="project" value="UniProtKB-UniRule"/>
</dbReference>
<keyword evidence="6 14" id="KW-0812">Transmembrane</keyword>
<dbReference type="InterPro" id="IPR003824">
    <property type="entry name" value="UppP"/>
</dbReference>
<dbReference type="GO" id="GO:0071555">
    <property type="term" value="P:cell wall organization"/>
    <property type="evidence" value="ECO:0007669"/>
    <property type="project" value="UniProtKB-KW"/>
</dbReference>
<evidence type="ECO:0000256" key="6">
    <source>
        <dbReference type="ARBA" id="ARBA00022692"/>
    </source>
</evidence>
<dbReference type="EMBL" id="DXAW01000082">
    <property type="protein sequence ID" value="HIZ85716.1"/>
    <property type="molecule type" value="Genomic_DNA"/>
</dbReference>
<dbReference type="HAMAP" id="MF_01006">
    <property type="entry name" value="Undec_diphosphatase"/>
    <property type="match status" value="1"/>
</dbReference>
<comment type="caution">
    <text evidence="15">The sequence shown here is derived from an EMBL/GenBank/DDBJ whole genome shotgun (WGS) entry which is preliminary data.</text>
</comment>
<evidence type="ECO:0000313" key="15">
    <source>
        <dbReference type="EMBL" id="HIZ85716.1"/>
    </source>
</evidence>
<evidence type="ECO:0000256" key="10">
    <source>
        <dbReference type="ARBA" id="ARBA00023251"/>
    </source>
</evidence>
<evidence type="ECO:0000256" key="11">
    <source>
        <dbReference type="ARBA" id="ARBA00032707"/>
    </source>
</evidence>
<feature type="transmembrane region" description="Helical" evidence="14">
    <location>
        <begin position="190"/>
        <end position="210"/>
    </location>
</feature>
<keyword evidence="5 14" id="KW-1003">Cell membrane</keyword>
<keyword evidence="14" id="KW-0961">Cell wall biogenesis/degradation</keyword>
<feature type="transmembrane region" description="Helical" evidence="14">
    <location>
        <begin position="81"/>
        <end position="99"/>
    </location>
</feature>
<organism evidence="15 16">
    <name type="scientific">Candidatus Coprenecus stercoravium</name>
    <dbReference type="NCBI Taxonomy" id="2840735"/>
    <lineage>
        <taxon>Bacteria</taxon>
        <taxon>Pseudomonadati</taxon>
        <taxon>Bacteroidota</taxon>
        <taxon>Bacteroidia</taxon>
        <taxon>Bacteroidales</taxon>
        <taxon>Rikenellaceae</taxon>
        <taxon>Rikenellaceae incertae sedis</taxon>
        <taxon>Candidatus Coprenecus</taxon>
    </lineage>
</organism>
<sequence length="277" mass="30245">MEWFQAVVLGLVQGLTEFLPVSSSGHLTIFKAIFGVDADNLSFEVAVHAATVLSTIVAFRKEIWDIVRGVFRFEYNDQTQYFLKICVSMIPVAVVGFFFKDQVEAVFGSGLIVVGFMLLLTAFLLFLSETLSNRQARKAVAQGKEPGKEVGYKEAFIIGLSQALAVLPGLSRSGTTISTGLMLGVRKSSMAQFSFLMVLIPILGEAFLQLVGGDFSAEASGISTLSLILGSLTAFVSGYVACRWMIRIVQKARLRYFSIYCCAAAAFCFIFELVQRG</sequence>
<evidence type="ECO:0000256" key="5">
    <source>
        <dbReference type="ARBA" id="ARBA00022475"/>
    </source>
</evidence>
<dbReference type="GO" id="GO:0046677">
    <property type="term" value="P:response to antibiotic"/>
    <property type="evidence" value="ECO:0007669"/>
    <property type="project" value="UniProtKB-UniRule"/>
</dbReference>
<evidence type="ECO:0000256" key="7">
    <source>
        <dbReference type="ARBA" id="ARBA00022801"/>
    </source>
</evidence>
<feature type="transmembrane region" description="Helical" evidence="14">
    <location>
        <begin position="222"/>
        <end position="242"/>
    </location>
</feature>
<dbReference type="GO" id="GO:0005886">
    <property type="term" value="C:plasma membrane"/>
    <property type="evidence" value="ECO:0007669"/>
    <property type="project" value="UniProtKB-SubCell"/>
</dbReference>
<keyword evidence="10 14" id="KW-0046">Antibiotic resistance</keyword>
<reference evidence="15" key="1">
    <citation type="journal article" date="2021" name="PeerJ">
        <title>Extensive microbial diversity within the chicken gut microbiome revealed by metagenomics and culture.</title>
        <authorList>
            <person name="Gilroy R."/>
            <person name="Ravi A."/>
            <person name="Getino M."/>
            <person name="Pursley I."/>
            <person name="Horton D.L."/>
            <person name="Alikhan N.F."/>
            <person name="Baker D."/>
            <person name="Gharbi K."/>
            <person name="Hall N."/>
            <person name="Watson M."/>
            <person name="Adriaenssens E.M."/>
            <person name="Foster-Nyarko E."/>
            <person name="Jarju S."/>
            <person name="Secka A."/>
            <person name="Antonio M."/>
            <person name="Oren A."/>
            <person name="Chaudhuri R.R."/>
            <person name="La Ragione R."/>
            <person name="Hildebrand F."/>
            <person name="Pallen M.J."/>
        </authorList>
    </citation>
    <scope>NUCLEOTIDE SEQUENCE</scope>
    <source>
        <strain evidence="15">Gambia16-554</strain>
    </source>
</reference>
<dbReference type="PANTHER" id="PTHR30622:SF2">
    <property type="entry name" value="UNDECAPRENYL-DIPHOSPHATASE"/>
    <property type="match status" value="1"/>
</dbReference>
<dbReference type="GO" id="GO:0008360">
    <property type="term" value="P:regulation of cell shape"/>
    <property type="evidence" value="ECO:0007669"/>
    <property type="project" value="UniProtKB-KW"/>
</dbReference>
<comment type="function">
    <text evidence="14">Catalyzes the dephosphorylation of undecaprenyl diphosphate (UPP). Confers resistance to bacitracin.</text>
</comment>
<comment type="subcellular location">
    <subcellularLocation>
        <location evidence="1 14">Cell membrane</location>
        <topology evidence="1 14">Multi-pass membrane protein</topology>
    </subcellularLocation>
</comment>
<evidence type="ECO:0000256" key="12">
    <source>
        <dbReference type="ARBA" id="ARBA00032932"/>
    </source>
</evidence>
<protein>
    <recommendedName>
        <fullName evidence="4 14">Undecaprenyl-diphosphatase</fullName>
        <ecNumber evidence="3 14">3.6.1.27</ecNumber>
    </recommendedName>
    <alternativeName>
        <fullName evidence="12 14">Bacitracin resistance protein</fullName>
    </alternativeName>
    <alternativeName>
        <fullName evidence="11 14">Undecaprenyl pyrophosphate phosphatase</fullName>
    </alternativeName>
</protein>
<comment type="catalytic activity">
    <reaction evidence="13 14">
        <text>di-trans,octa-cis-undecaprenyl diphosphate + H2O = di-trans,octa-cis-undecaprenyl phosphate + phosphate + H(+)</text>
        <dbReference type="Rhea" id="RHEA:28094"/>
        <dbReference type="ChEBI" id="CHEBI:15377"/>
        <dbReference type="ChEBI" id="CHEBI:15378"/>
        <dbReference type="ChEBI" id="CHEBI:43474"/>
        <dbReference type="ChEBI" id="CHEBI:58405"/>
        <dbReference type="ChEBI" id="CHEBI:60392"/>
        <dbReference type="EC" id="3.6.1.27"/>
    </reaction>
</comment>
<evidence type="ECO:0000256" key="1">
    <source>
        <dbReference type="ARBA" id="ARBA00004651"/>
    </source>
</evidence>
<dbReference type="Pfam" id="PF02673">
    <property type="entry name" value="BacA"/>
    <property type="match status" value="1"/>
</dbReference>
<dbReference type="Proteomes" id="UP000824115">
    <property type="component" value="Unassembled WGS sequence"/>
</dbReference>
<dbReference type="GO" id="GO:0009252">
    <property type="term" value="P:peptidoglycan biosynthetic process"/>
    <property type="evidence" value="ECO:0007669"/>
    <property type="project" value="UniProtKB-KW"/>
</dbReference>
<comment type="miscellaneous">
    <text evidence="14">Bacitracin is thought to be involved in the inhibition of peptidoglycan synthesis by sequestering undecaprenyl diphosphate, thereby reducing the pool of lipid carrier available.</text>
</comment>
<comment type="similarity">
    <text evidence="2 14">Belongs to the UppP family.</text>
</comment>
<dbReference type="AlphaFoldDB" id="A0A9D2KA96"/>
<name>A0A9D2KA96_9BACT</name>
<evidence type="ECO:0000256" key="8">
    <source>
        <dbReference type="ARBA" id="ARBA00022989"/>
    </source>
</evidence>
<evidence type="ECO:0000256" key="2">
    <source>
        <dbReference type="ARBA" id="ARBA00010621"/>
    </source>
</evidence>
<evidence type="ECO:0000313" key="16">
    <source>
        <dbReference type="Proteomes" id="UP000824115"/>
    </source>
</evidence>
<feature type="transmembrane region" description="Helical" evidence="14">
    <location>
        <begin position="105"/>
        <end position="127"/>
    </location>
</feature>
<evidence type="ECO:0000256" key="14">
    <source>
        <dbReference type="HAMAP-Rule" id="MF_01006"/>
    </source>
</evidence>
<gene>
    <name evidence="14" type="primary">uppP</name>
    <name evidence="15" type="ORF">IAC04_04420</name>
</gene>
<keyword evidence="9 14" id="KW-0472">Membrane</keyword>
<accession>A0A9D2KA96</accession>
<keyword evidence="14" id="KW-0573">Peptidoglycan synthesis</keyword>
<feature type="transmembrane region" description="Helical" evidence="14">
    <location>
        <begin position="254"/>
        <end position="274"/>
    </location>
</feature>
<evidence type="ECO:0000256" key="13">
    <source>
        <dbReference type="ARBA" id="ARBA00047594"/>
    </source>
</evidence>
<proteinExistence type="inferred from homology"/>
<reference evidence="15" key="2">
    <citation type="submission" date="2021-04" db="EMBL/GenBank/DDBJ databases">
        <authorList>
            <person name="Gilroy R."/>
        </authorList>
    </citation>
    <scope>NUCLEOTIDE SEQUENCE</scope>
    <source>
        <strain evidence="15">Gambia16-554</strain>
    </source>
</reference>
<dbReference type="PANTHER" id="PTHR30622">
    <property type="entry name" value="UNDECAPRENYL-DIPHOSPHATASE"/>
    <property type="match status" value="1"/>
</dbReference>
<dbReference type="EC" id="3.6.1.27" evidence="3 14"/>